<dbReference type="InterPro" id="IPR011697">
    <property type="entry name" value="Peptidase_C26"/>
</dbReference>
<dbReference type="PROSITE" id="PS51273">
    <property type="entry name" value="GATASE_TYPE_1"/>
    <property type="match status" value="1"/>
</dbReference>
<dbReference type="Pfam" id="PF07722">
    <property type="entry name" value="Peptidase_C26"/>
    <property type="match status" value="1"/>
</dbReference>
<dbReference type="InterPro" id="IPR029062">
    <property type="entry name" value="Class_I_gatase-like"/>
</dbReference>
<dbReference type="SUPFAM" id="SSF52317">
    <property type="entry name" value="Class I glutamine amidotransferase-like"/>
    <property type="match status" value="1"/>
</dbReference>
<dbReference type="GO" id="GO:0005829">
    <property type="term" value="C:cytosol"/>
    <property type="evidence" value="ECO:0007669"/>
    <property type="project" value="TreeGrafter"/>
</dbReference>
<dbReference type="PANTHER" id="PTHR43235">
    <property type="entry name" value="GLUTAMINE AMIDOTRANSFERASE PB2B2.05-RELATED"/>
    <property type="match status" value="1"/>
</dbReference>
<evidence type="ECO:0000313" key="1">
    <source>
        <dbReference type="EMBL" id="NVN12509.1"/>
    </source>
</evidence>
<dbReference type="GO" id="GO:0006598">
    <property type="term" value="P:polyamine catabolic process"/>
    <property type="evidence" value="ECO:0007669"/>
    <property type="project" value="TreeGrafter"/>
</dbReference>
<accession>A0A7Y7IY45</accession>
<dbReference type="CDD" id="cd01745">
    <property type="entry name" value="GATase1_2"/>
    <property type="match status" value="1"/>
</dbReference>
<dbReference type="RefSeq" id="WP_176641085.1">
    <property type="nucleotide sequence ID" value="NZ_JABXXP010000476.1"/>
</dbReference>
<reference evidence="1 2" key="1">
    <citation type="submission" date="2020-06" db="EMBL/GenBank/DDBJ databases">
        <title>Description of novel acetic acid bacteria.</title>
        <authorList>
            <person name="Sombolestani A."/>
        </authorList>
    </citation>
    <scope>NUCLEOTIDE SEQUENCE [LARGE SCALE GENOMIC DNA]</scope>
    <source>
        <strain evidence="1 2">LMG 31431</strain>
    </source>
</reference>
<dbReference type="GO" id="GO:0033969">
    <property type="term" value="F:gamma-glutamyl-gamma-aminobutyrate hydrolase activity"/>
    <property type="evidence" value="ECO:0007669"/>
    <property type="project" value="TreeGrafter"/>
</dbReference>
<protein>
    <submittedName>
        <fullName evidence="1">Gamma-glutamyl-gamma-aminobutyrate hydrolase family protein</fullName>
    </submittedName>
</protein>
<evidence type="ECO:0000313" key="2">
    <source>
        <dbReference type="Proteomes" id="UP000534870"/>
    </source>
</evidence>
<dbReference type="Gene3D" id="3.40.50.880">
    <property type="match status" value="1"/>
</dbReference>
<gene>
    <name evidence="1" type="ORF">HUK84_15490</name>
</gene>
<dbReference type="PANTHER" id="PTHR43235:SF1">
    <property type="entry name" value="GLUTAMINE AMIDOTRANSFERASE PB2B2.05-RELATED"/>
    <property type="match status" value="1"/>
</dbReference>
<dbReference type="InterPro" id="IPR044668">
    <property type="entry name" value="PuuD-like"/>
</dbReference>
<proteinExistence type="predicted"/>
<organism evidence="1 2">
    <name type="scientific">Nguyenibacter vanlangensis</name>
    <dbReference type="NCBI Taxonomy" id="1216886"/>
    <lineage>
        <taxon>Bacteria</taxon>
        <taxon>Pseudomonadati</taxon>
        <taxon>Pseudomonadota</taxon>
        <taxon>Alphaproteobacteria</taxon>
        <taxon>Acetobacterales</taxon>
        <taxon>Acetobacteraceae</taxon>
        <taxon>Nguyenibacter</taxon>
    </lineage>
</organism>
<dbReference type="EMBL" id="JABXXP010000476">
    <property type="protein sequence ID" value="NVN12509.1"/>
    <property type="molecule type" value="Genomic_DNA"/>
</dbReference>
<keyword evidence="1" id="KW-0378">Hydrolase</keyword>
<name>A0A7Y7IY45_9PROT</name>
<dbReference type="AlphaFoldDB" id="A0A7Y7IY45"/>
<sequence>MSMSRPLIGVTLDSEPGAPDDGAYSRFPWYALRRNYMDAIADAGGIPVALSHRQDLAAETLERLDGLVVTGGAFDVDPALYGAATRHDSVTLKSGRTRAELALLRLAIARDLPVLGICGGQQLLAVCLGGTLIQHIPDALPGALAHEQPNPRDQPGHEVAIVPGTLLARVTGAERMAVNSAHHQAVRTPGRAVVCAFAPDGVIEAIEYPGHPFCLGVQWHPEFAISMGDGRIFSALIDASGSR</sequence>
<dbReference type="Proteomes" id="UP000534870">
    <property type="component" value="Unassembled WGS sequence"/>
</dbReference>
<comment type="caution">
    <text evidence="1">The sequence shown here is derived from an EMBL/GenBank/DDBJ whole genome shotgun (WGS) entry which is preliminary data.</text>
</comment>